<proteinExistence type="inferred from homology"/>
<dbReference type="InterPro" id="IPR050568">
    <property type="entry name" value="Transcr_DNA_Rep_Reg"/>
</dbReference>
<evidence type="ECO:0000256" key="5">
    <source>
        <dbReference type="ARBA" id="ARBA00023242"/>
    </source>
</evidence>
<comment type="similarity">
    <text evidence="6">Belongs to the NFYC/HAP5 subunit family.</text>
</comment>
<evidence type="ECO:0000256" key="3">
    <source>
        <dbReference type="ARBA" id="ARBA00023125"/>
    </source>
</evidence>
<dbReference type="Gene3D" id="1.10.20.10">
    <property type="entry name" value="Histone, subunit A"/>
    <property type="match status" value="1"/>
</dbReference>
<name>A0A3L6PN17_PANMI</name>
<keyword evidence="2" id="KW-0805">Transcription regulation</keyword>
<dbReference type="GO" id="GO:0046982">
    <property type="term" value="F:protein heterodimerization activity"/>
    <property type="evidence" value="ECO:0007669"/>
    <property type="project" value="InterPro"/>
</dbReference>
<comment type="caution">
    <text evidence="8">The sequence shown here is derived from an EMBL/GenBank/DDBJ whole genome shotgun (WGS) entry which is preliminary data.</text>
</comment>
<keyword evidence="4" id="KW-0804">Transcription</keyword>
<dbReference type="CDD" id="cd22908">
    <property type="entry name" value="HFD_NFYC-like"/>
    <property type="match status" value="1"/>
</dbReference>
<dbReference type="Proteomes" id="UP000275267">
    <property type="component" value="Unassembled WGS sequence"/>
</dbReference>
<evidence type="ECO:0000256" key="6">
    <source>
        <dbReference type="ARBA" id="ARBA00038129"/>
    </source>
</evidence>
<dbReference type="GO" id="GO:0005634">
    <property type="term" value="C:nucleus"/>
    <property type="evidence" value="ECO:0007669"/>
    <property type="project" value="UniProtKB-SubCell"/>
</dbReference>
<dbReference type="STRING" id="4540.A0A3L6PN17"/>
<evidence type="ECO:0000313" key="8">
    <source>
        <dbReference type="EMBL" id="RLM61238.1"/>
    </source>
</evidence>
<dbReference type="GO" id="GO:0006355">
    <property type="term" value="P:regulation of DNA-templated transcription"/>
    <property type="evidence" value="ECO:0007669"/>
    <property type="project" value="TreeGrafter"/>
</dbReference>
<organism evidence="8 9">
    <name type="scientific">Panicum miliaceum</name>
    <name type="common">Proso millet</name>
    <name type="synonym">Broomcorn millet</name>
    <dbReference type="NCBI Taxonomy" id="4540"/>
    <lineage>
        <taxon>Eukaryota</taxon>
        <taxon>Viridiplantae</taxon>
        <taxon>Streptophyta</taxon>
        <taxon>Embryophyta</taxon>
        <taxon>Tracheophyta</taxon>
        <taxon>Spermatophyta</taxon>
        <taxon>Magnoliopsida</taxon>
        <taxon>Liliopsida</taxon>
        <taxon>Poales</taxon>
        <taxon>Poaceae</taxon>
        <taxon>PACMAD clade</taxon>
        <taxon>Panicoideae</taxon>
        <taxon>Panicodae</taxon>
        <taxon>Paniceae</taxon>
        <taxon>Panicinae</taxon>
        <taxon>Panicum</taxon>
        <taxon>Panicum sect. Panicum</taxon>
    </lineage>
</organism>
<keyword evidence="9" id="KW-1185">Reference proteome</keyword>
<dbReference type="FunFam" id="1.10.20.10:FF:000006">
    <property type="entry name" value="Nuclear transcription factor Y subunit gamma"/>
    <property type="match status" value="1"/>
</dbReference>
<evidence type="ECO:0000256" key="1">
    <source>
        <dbReference type="ARBA" id="ARBA00004123"/>
    </source>
</evidence>
<accession>A0A3L6PN17</accession>
<comment type="subcellular location">
    <subcellularLocation>
        <location evidence="1">Nucleus</location>
    </subcellularLocation>
</comment>
<dbReference type="EMBL" id="PQIB02000016">
    <property type="protein sequence ID" value="RLM61238.1"/>
    <property type="molecule type" value="Genomic_DNA"/>
</dbReference>
<dbReference type="PANTHER" id="PTHR10252">
    <property type="entry name" value="HISTONE-LIKE TRANSCRIPTION FACTOR CCAAT-RELATED"/>
    <property type="match status" value="1"/>
</dbReference>
<sequence length="285" mass="30365">MDQHSRINNDGATSGGIPGSYPLTTFLQPAAFESVPLPSSAGAAFLPVPASQGAVAYPATILSSFSNQQSSQANAFEAATNVGTPAALALTTYNHQPEALASVPPSSSAGATFLPAAGSQGGGAAYQASIPLVEAEQATDLKVHNLPLARIKKIMKADEDVKMIAAEVPVVFAKACEMFILELTLRSWLHAEGTKRRTLQRSDVAAAIIANEFFDFLMDVSPTEEQNGDGVEPPQQQTTTMPATFPMHVPFPMYGNQQPVTFMWPPTEYRQQQRQQQNSDGGQAE</sequence>
<protein>
    <recommendedName>
        <fullName evidence="7">Transcription factor CBF/NF-Y/archaeal histone domain-containing protein</fullName>
    </recommendedName>
</protein>
<dbReference type="PANTHER" id="PTHR10252:SF124">
    <property type="entry name" value="NUCLEAR TRANSCRIPTION FACTOR Y SUBUNIT C-10"/>
    <property type="match status" value="1"/>
</dbReference>
<dbReference type="InterPro" id="IPR003958">
    <property type="entry name" value="CBFA_NFYB_domain"/>
</dbReference>
<dbReference type="OrthoDB" id="636685at2759"/>
<dbReference type="GO" id="GO:0000976">
    <property type="term" value="F:transcription cis-regulatory region binding"/>
    <property type="evidence" value="ECO:0007669"/>
    <property type="project" value="TreeGrafter"/>
</dbReference>
<gene>
    <name evidence="8" type="ORF">C2845_PM14G05110</name>
</gene>
<dbReference type="AlphaFoldDB" id="A0A3L6PN17"/>
<dbReference type="InterPro" id="IPR009072">
    <property type="entry name" value="Histone-fold"/>
</dbReference>
<evidence type="ECO:0000259" key="7">
    <source>
        <dbReference type="Pfam" id="PF00808"/>
    </source>
</evidence>
<evidence type="ECO:0000256" key="2">
    <source>
        <dbReference type="ARBA" id="ARBA00023015"/>
    </source>
</evidence>
<evidence type="ECO:0000256" key="4">
    <source>
        <dbReference type="ARBA" id="ARBA00023163"/>
    </source>
</evidence>
<feature type="domain" description="Transcription factor CBF/NF-Y/archaeal histone" evidence="7">
    <location>
        <begin position="145"/>
        <end position="208"/>
    </location>
</feature>
<keyword evidence="5" id="KW-0539">Nucleus</keyword>
<dbReference type="SUPFAM" id="SSF47113">
    <property type="entry name" value="Histone-fold"/>
    <property type="match status" value="1"/>
</dbReference>
<reference evidence="9" key="1">
    <citation type="journal article" date="2019" name="Nat. Commun.">
        <title>The genome of broomcorn millet.</title>
        <authorList>
            <person name="Zou C."/>
            <person name="Miki D."/>
            <person name="Li D."/>
            <person name="Tang Q."/>
            <person name="Xiao L."/>
            <person name="Rajput S."/>
            <person name="Deng P."/>
            <person name="Jia W."/>
            <person name="Huang R."/>
            <person name="Zhang M."/>
            <person name="Sun Y."/>
            <person name="Hu J."/>
            <person name="Fu X."/>
            <person name="Schnable P.S."/>
            <person name="Li F."/>
            <person name="Zhang H."/>
            <person name="Feng B."/>
            <person name="Zhu X."/>
            <person name="Liu R."/>
            <person name="Schnable J.C."/>
            <person name="Zhu J.-K."/>
            <person name="Zhang H."/>
        </authorList>
    </citation>
    <scope>NUCLEOTIDE SEQUENCE [LARGE SCALE GENOMIC DNA]</scope>
</reference>
<keyword evidence="3" id="KW-0238">DNA-binding</keyword>
<dbReference type="Pfam" id="PF00808">
    <property type="entry name" value="CBFD_NFYB_HMF"/>
    <property type="match status" value="1"/>
</dbReference>
<evidence type="ECO:0000313" key="9">
    <source>
        <dbReference type="Proteomes" id="UP000275267"/>
    </source>
</evidence>